<reference evidence="1 2" key="1">
    <citation type="submission" date="2016-10" db="EMBL/GenBank/DDBJ databases">
        <title>Pseudomonas lactis sp. nov. and Pseudomonas paralactis sp. nov., isolated from bovine raw milk.</title>
        <authorList>
            <person name="Von Neubeck M."/>
            <person name="Huptas C."/>
            <person name="Glueck C."/>
            <person name="Krewinkel M."/>
            <person name="Stoeckel M."/>
            <person name="Stressler T."/>
            <person name="Fischer L."/>
            <person name="Hinrichs J."/>
            <person name="Scherer S."/>
            <person name="Wenning M."/>
        </authorList>
    </citation>
    <scope>NUCLEOTIDE SEQUENCE [LARGE SCALE GENOMIC DNA]</scope>
    <source>
        <strain evidence="1 2">DSM 18862</strain>
    </source>
</reference>
<dbReference type="Proteomes" id="UP000188559">
    <property type="component" value="Unassembled WGS sequence"/>
</dbReference>
<comment type="caution">
    <text evidence="1">The sequence shown here is derived from an EMBL/GenBank/DDBJ whole genome shotgun (WGS) entry which is preliminary data.</text>
</comment>
<evidence type="ECO:0000313" key="1">
    <source>
        <dbReference type="EMBL" id="ONH39693.1"/>
    </source>
</evidence>
<gene>
    <name evidence="1" type="ORF">BLL37_31745</name>
</gene>
<sequence length="235" mass="24483">MAVVVQPTFLIEILALETQRIVDFSDVESADFAVGTVMRGPDDFAIRGGEFLRRAQMVKLVVIGLGFLGAETFQQRQRAKAVRFIEVAAVPIRVVFGDEFVALPEELGRNPINGFADTPPKRVVAVAGGLAVGRLNADQTMLTVVAVFGDKLMALTAAFANQVAEGVIVVMVVALDHQAVAGDDVGAGAVVHEQVAGGVVAEAFLLALGVIGAGEAAEWVVVVAVFAFAGVEQAG</sequence>
<dbReference type="AlphaFoldDB" id="A0A1V2J2M4"/>
<accession>A0A1V2J2M4</accession>
<organism evidence="1 2">
    <name type="scientific">Pseudomonas azotoformans</name>
    <dbReference type="NCBI Taxonomy" id="47878"/>
    <lineage>
        <taxon>Bacteria</taxon>
        <taxon>Pseudomonadati</taxon>
        <taxon>Pseudomonadota</taxon>
        <taxon>Gammaproteobacteria</taxon>
        <taxon>Pseudomonadales</taxon>
        <taxon>Pseudomonadaceae</taxon>
        <taxon>Pseudomonas</taxon>
    </lineage>
</organism>
<protein>
    <submittedName>
        <fullName evidence="1">Uncharacterized protein</fullName>
    </submittedName>
</protein>
<evidence type="ECO:0000313" key="2">
    <source>
        <dbReference type="Proteomes" id="UP000188559"/>
    </source>
</evidence>
<proteinExistence type="predicted"/>
<name>A0A1V2J2M4_PSEAZ</name>
<dbReference type="EMBL" id="MNPV01000014">
    <property type="protein sequence ID" value="ONH39693.1"/>
    <property type="molecule type" value="Genomic_DNA"/>
</dbReference>
<keyword evidence="2" id="KW-1185">Reference proteome</keyword>
<feature type="non-terminal residue" evidence="1">
    <location>
        <position position="235"/>
    </location>
</feature>